<sequence length="200" mass="21536">MIAKLQAPSEPSKLQAEPPFNNLQHCPYILSSRLPLALGAAASPVTVTQAPVTSPLMKQLSFPNSYELLAHNRAREQELEKRTFLRSTSGGSATALACRARMTPLAMLLLAITDKVCVSILLCSLIFDNLRRLVHSLLVIQEIGIMAVVLGGEVVVVLGTSSSLPFLLVRLLEDHLNGHAIRSDDEDDSGRGSDEPGQSS</sequence>
<feature type="transmembrane region" description="Helical" evidence="2">
    <location>
        <begin position="105"/>
        <end position="127"/>
    </location>
</feature>
<accession>A0A0C9XRV2</accession>
<evidence type="ECO:0000256" key="2">
    <source>
        <dbReference type="SAM" id="Phobius"/>
    </source>
</evidence>
<feature type="region of interest" description="Disordered" evidence="1">
    <location>
        <begin position="181"/>
        <end position="200"/>
    </location>
</feature>
<dbReference type="AlphaFoldDB" id="A0A0C9XRV2"/>
<proteinExistence type="predicted"/>
<evidence type="ECO:0000313" key="4">
    <source>
        <dbReference type="Proteomes" id="UP000054477"/>
    </source>
</evidence>
<reference evidence="4" key="2">
    <citation type="submission" date="2015-01" db="EMBL/GenBank/DDBJ databases">
        <title>Evolutionary Origins and Diversification of the Mycorrhizal Mutualists.</title>
        <authorList>
            <consortium name="DOE Joint Genome Institute"/>
            <consortium name="Mycorrhizal Genomics Consortium"/>
            <person name="Kohler A."/>
            <person name="Kuo A."/>
            <person name="Nagy L.G."/>
            <person name="Floudas D."/>
            <person name="Copeland A."/>
            <person name="Barry K.W."/>
            <person name="Cichocki N."/>
            <person name="Veneault-Fourrey C."/>
            <person name="LaButti K."/>
            <person name="Lindquist E.A."/>
            <person name="Lipzen A."/>
            <person name="Lundell T."/>
            <person name="Morin E."/>
            <person name="Murat C."/>
            <person name="Riley R."/>
            <person name="Ohm R."/>
            <person name="Sun H."/>
            <person name="Tunlid A."/>
            <person name="Henrissat B."/>
            <person name="Grigoriev I.V."/>
            <person name="Hibbett D.S."/>
            <person name="Martin F."/>
        </authorList>
    </citation>
    <scope>NUCLEOTIDE SEQUENCE [LARGE SCALE GENOMIC DNA]</scope>
    <source>
        <strain evidence="4">LaAM-08-1</strain>
    </source>
</reference>
<keyword evidence="2" id="KW-1133">Transmembrane helix</keyword>
<dbReference type="HOGENOM" id="CLU_1366445_0_0_1"/>
<keyword evidence="2" id="KW-0812">Transmembrane</keyword>
<feature type="transmembrane region" description="Helical" evidence="2">
    <location>
        <begin position="133"/>
        <end position="158"/>
    </location>
</feature>
<keyword evidence="2" id="KW-0472">Membrane</keyword>
<gene>
    <name evidence="3" type="ORF">K443DRAFT_7707</name>
</gene>
<evidence type="ECO:0000256" key="1">
    <source>
        <dbReference type="SAM" id="MobiDB-lite"/>
    </source>
</evidence>
<name>A0A0C9XRV2_9AGAR</name>
<protein>
    <submittedName>
        <fullName evidence="3">Uncharacterized protein</fullName>
    </submittedName>
</protein>
<evidence type="ECO:0000313" key="3">
    <source>
        <dbReference type="EMBL" id="KIK00432.1"/>
    </source>
</evidence>
<dbReference type="EMBL" id="KN838626">
    <property type="protein sequence ID" value="KIK00432.1"/>
    <property type="molecule type" value="Genomic_DNA"/>
</dbReference>
<feature type="compositionally biased region" description="Basic and acidic residues" evidence="1">
    <location>
        <begin position="181"/>
        <end position="194"/>
    </location>
</feature>
<dbReference type="Proteomes" id="UP000054477">
    <property type="component" value="Unassembled WGS sequence"/>
</dbReference>
<keyword evidence="4" id="KW-1185">Reference proteome</keyword>
<reference evidence="3 4" key="1">
    <citation type="submission" date="2014-04" db="EMBL/GenBank/DDBJ databases">
        <authorList>
            <consortium name="DOE Joint Genome Institute"/>
            <person name="Kuo A."/>
            <person name="Kohler A."/>
            <person name="Nagy L.G."/>
            <person name="Floudas D."/>
            <person name="Copeland A."/>
            <person name="Barry K.W."/>
            <person name="Cichocki N."/>
            <person name="Veneault-Fourrey C."/>
            <person name="LaButti K."/>
            <person name="Lindquist E.A."/>
            <person name="Lipzen A."/>
            <person name="Lundell T."/>
            <person name="Morin E."/>
            <person name="Murat C."/>
            <person name="Sun H."/>
            <person name="Tunlid A."/>
            <person name="Henrissat B."/>
            <person name="Grigoriev I.V."/>
            <person name="Hibbett D.S."/>
            <person name="Martin F."/>
            <person name="Nordberg H.P."/>
            <person name="Cantor M.N."/>
            <person name="Hua S.X."/>
        </authorList>
    </citation>
    <scope>NUCLEOTIDE SEQUENCE [LARGE SCALE GENOMIC DNA]</scope>
    <source>
        <strain evidence="3 4">LaAM-08-1</strain>
    </source>
</reference>
<organism evidence="3 4">
    <name type="scientific">Laccaria amethystina LaAM-08-1</name>
    <dbReference type="NCBI Taxonomy" id="1095629"/>
    <lineage>
        <taxon>Eukaryota</taxon>
        <taxon>Fungi</taxon>
        <taxon>Dikarya</taxon>
        <taxon>Basidiomycota</taxon>
        <taxon>Agaricomycotina</taxon>
        <taxon>Agaricomycetes</taxon>
        <taxon>Agaricomycetidae</taxon>
        <taxon>Agaricales</taxon>
        <taxon>Agaricineae</taxon>
        <taxon>Hydnangiaceae</taxon>
        <taxon>Laccaria</taxon>
    </lineage>
</organism>